<dbReference type="Proteomes" id="UP000682782">
    <property type="component" value="Chromosome"/>
</dbReference>
<gene>
    <name evidence="1" type="ORF">JYE49_10975</name>
</gene>
<keyword evidence="2" id="KW-1185">Reference proteome</keyword>
<reference evidence="1" key="1">
    <citation type="submission" date="2021-01" db="EMBL/GenBank/DDBJ databases">
        <title>Complete genome sequence of Clostridiales bacterium R-7.</title>
        <authorList>
            <person name="Mahoney-Kurpe S.C."/>
            <person name="Palevich N."/>
            <person name="Koike S."/>
            <person name="Moon C.D."/>
            <person name="Attwood G.T."/>
        </authorList>
    </citation>
    <scope>NUCLEOTIDE SEQUENCE</scope>
    <source>
        <strain evidence="1">R-7</strain>
    </source>
</reference>
<evidence type="ECO:0000313" key="2">
    <source>
        <dbReference type="Proteomes" id="UP000682782"/>
    </source>
</evidence>
<evidence type="ECO:0000313" key="1">
    <source>
        <dbReference type="EMBL" id="QUC66378.1"/>
    </source>
</evidence>
<proteinExistence type="predicted"/>
<dbReference type="EMBL" id="CP068393">
    <property type="protein sequence ID" value="QUC66378.1"/>
    <property type="molecule type" value="Genomic_DNA"/>
</dbReference>
<protein>
    <submittedName>
        <fullName evidence="1">WXG100 family type VII secretion target</fullName>
    </submittedName>
</protein>
<sequence>MASGEIIGNTSRIKSTASGIKDDAASYGSASRILFETVDNLGKSFTSEDGQAYISKIESYRESFETMQKKLDASAEALETAAVSYENTIKANMV</sequence>
<accession>A0AC61N5V1</accession>
<organism evidence="1 2">
    <name type="scientific">Aristaeella hokkaidonensis</name>
    <dbReference type="NCBI Taxonomy" id="3046382"/>
    <lineage>
        <taxon>Bacteria</taxon>
        <taxon>Bacillati</taxon>
        <taxon>Bacillota</taxon>
        <taxon>Clostridia</taxon>
        <taxon>Eubacteriales</taxon>
        <taxon>Aristaeellaceae</taxon>
        <taxon>Aristaeella</taxon>
    </lineage>
</organism>
<name>A0AC61N5V1_9FIRM</name>